<dbReference type="AlphaFoldDB" id="A0A383AA85"/>
<dbReference type="EMBL" id="UINC01190573">
    <property type="protein sequence ID" value="SVE04796.1"/>
    <property type="molecule type" value="Genomic_DNA"/>
</dbReference>
<gene>
    <name evidence="1" type="ORF">METZ01_LOCUS457650</name>
</gene>
<accession>A0A383AA85</accession>
<name>A0A383AA85_9ZZZZ</name>
<proteinExistence type="predicted"/>
<organism evidence="1">
    <name type="scientific">marine metagenome</name>
    <dbReference type="NCBI Taxonomy" id="408172"/>
    <lineage>
        <taxon>unclassified sequences</taxon>
        <taxon>metagenomes</taxon>
        <taxon>ecological metagenomes</taxon>
    </lineage>
</organism>
<protein>
    <submittedName>
        <fullName evidence="1">Uncharacterized protein</fullName>
    </submittedName>
</protein>
<reference evidence="1" key="1">
    <citation type="submission" date="2018-05" db="EMBL/GenBank/DDBJ databases">
        <authorList>
            <person name="Lanie J.A."/>
            <person name="Ng W.-L."/>
            <person name="Kazmierczak K.M."/>
            <person name="Andrzejewski T.M."/>
            <person name="Davidsen T.M."/>
            <person name="Wayne K.J."/>
            <person name="Tettelin H."/>
            <person name="Glass J.I."/>
            <person name="Rusch D."/>
            <person name="Podicherti R."/>
            <person name="Tsui H.-C.T."/>
            <person name="Winkler M.E."/>
        </authorList>
    </citation>
    <scope>NUCLEOTIDE SEQUENCE</scope>
</reference>
<sequence length="72" mass="7768">MAKPVGRLMTTAARRGLLGGSRPWLVVLVLLVGGRVLRRIGGRSGRSLSVPERLEVGDHIEITSLPPLEMGR</sequence>
<evidence type="ECO:0000313" key="1">
    <source>
        <dbReference type="EMBL" id="SVE04796.1"/>
    </source>
</evidence>